<dbReference type="PANTHER" id="PTHR37540">
    <property type="entry name" value="TRANSCRIPTION FACTOR (ACR-2), PUTATIVE-RELATED-RELATED"/>
    <property type="match status" value="1"/>
</dbReference>
<proteinExistence type="predicted"/>
<dbReference type="GeneID" id="83205024"/>
<reference evidence="2" key="2">
    <citation type="journal article" date="2023" name="IMA Fungus">
        <title>Comparative genomic study of the Penicillium genus elucidates a diverse pangenome and 15 lateral gene transfer events.</title>
        <authorList>
            <person name="Petersen C."/>
            <person name="Sorensen T."/>
            <person name="Nielsen M.R."/>
            <person name="Sondergaard T.E."/>
            <person name="Sorensen J.L."/>
            <person name="Fitzpatrick D.A."/>
            <person name="Frisvad J.C."/>
            <person name="Nielsen K.L."/>
        </authorList>
    </citation>
    <scope>NUCLEOTIDE SEQUENCE</scope>
    <source>
        <strain evidence="2">IBT 19713</strain>
    </source>
</reference>
<gene>
    <name evidence="2" type="ORF">N7468_008425</name>
</gene>
<dbReference type="RefSeq" id="XP_058328066.1">
    <property type="nucleotide sequence ID" value="XM_058477721.1"/>
</dbReference>
<dbReference type="EMBL" id="JAPQKS010000006">
    <property type="protein sequence ID" value="KAJ5223883.1"/>
    <property type="molecule type" value="Genomic_DNA"/>
</dbReference>
<name>A0A9W9NS01_9EURO</name>
<dbReference type="AlphaFoldDB" id="A0A9W9NS01"/>
<evidence type="ECO:0000256" key="1">
    <source>
        <dbReference type="SAM" id="MobiDB-lite"/>
    </source>
</evidence>
<sequence length="243" mass="27684">MESTNGLLFITVANPDEVKNKDTQRAIRRRVMRDIGRSRRKPKSQPAVTFIGQPHQIDHNQKDFLCPALESSPLPIDLDNRARQLAHFMQSEADYRYRPFRGIWFEMALRDGSAFKLSMANAAMFLDEAHHPTTFKYERSAEALAYYGESVRQVTRRLADPIDRASEGLMTAVLGLICHDLYVGTLDRWAYHIQGLKHIIQLRNGFCGLNGNLQLFASWFDVVGSVVKDTPPLTENPIILQDP</sequence>
<dbReference type="InterPro" id="IPR021858">
    <property type="entry name" value="Fun_TF"/>
</dbReference>
<dbReference type="PANTHER" id="PTHR37540:SF5">
    <property type="entry name" value="TRANSCRIPTION FACTOR DOMAIN-CONTAINING PROTEIN"/>
    <property type="match status" value="1"/>
</dbReference>
<evidence type="ECO:0000313" key="3">
    <source>
        <dbReference type="Proteomes" id="UP001150941"/>
    </source>
</evidence>
<reference evidence="2" key="1">
    <citation type="submission" date="2022-11" db="EMBL/GenBank/DDBJ databases">
        <authorList>
            <person name="Petersen C."/>
        </authorList>
    </citation>
    <scope>NUCLEOTIDE SEQUENCE</scope>
    <source>
        <strain evidence="2">IBT 19713</strain>
    </source>
</reference>
<dbReference type="Proteomes" id="UP001150941">
    <property type="component" value="Unassembled WGS sequence"/>
</dbReference>
<organism evidence="2 3">
    <name type="scientific">Penicillium chermesinum</name>
    <dbReference type="NCBI Taxonomy" id="63820"/>
    <lineage>
        <taxon>Eukaryota</taxon>
        <taxon>Fungi</taxon>
        <taxon>Dikarya</taxon>
        <taxon>Ascomycota</taxon>
        <taxon>Pezizomycotina</taxon>
        <taxon>Eurotiomycetes</taxon>
        <taxon>Eurotiomycetidae</taxon>
        <taxon>Eurotiales</taxon>
        <taxon>Aspergillaceae</taxon>
        <taxon>Penicillium</taxon>
    </lineage>
</organism>
<accession>A0A9W9NS01</accession>
<protein>
    <submittedName>
        <fullName evidence="2">Uncharacterized protein</fullName>
    </submittedName>
</protein>
<keyword evidence="3" id="KW-1185">Reference proteome</keyword>
<dbReference type="Pfam" id="PF11951">
    <property type="entry name" value="Fungal_trans_2"/>
    <property type="match status" value="1"/>
</dbReference>
<dbReference type="OrthoDB" id="4366312at2759"/>
<feature type="region of interest" description="Disordered" evidence="1">
    <location>
        <begin position="34"/>
        <end position="53"/>
    </location>
</feature>
<comment type="caution">
    <text evidence="2">The sequence shown here is derived from an EMBL/GenBank/DDBJ whole genome shotgun (WGS) entry which is preliminary data.</text>
</comment>
<evidence type="ECO:0000313" key="2">
    <source>
        <dbReference type="EMBL" id="KAJ5223883.1"/>
    </source>
</evidence>